<evidence type="ECO:0000256" key="3">
    <source>
        <dbReference type="HAMAP-Rule" id="MF_00528"/>
    </source>
</evidence>
<gene>
    <name evidence="5" type="ORF">GCM10009627_31400</name>
</gene>
<keyword evidence="6" id="KW-1185">Reference proteome</keyword>
<dbReference type="InterPro" id="IPR029001">
    <property type="entry name" value="ITPase-like_fam"/>
</dbReference>
<keyword evidence="3" id="KW-0963">Cytoplasm</keyword>
<reference evidence="6" key="1">
    <citation type="journal article" date="2019" name="Int. J. Syst. Evol. Microbiol.">
        <title>The Global Catalogue of Microorganisms (GCM) 10K type strain sequencing project: providing services to taxonomists for standard genome sequencing and annotation.</title>
        <authorList>
            <consortium name="The Broad Institute Genomics Platform"/>
            <consortium name="The Broad Institute Genome Sequencing Center for Infectious Disease"/>
            <person name="Wu L."/>
            <person name="Ma J."/>
        </authorList>
    </citation>
    <scope>NUCLEOTIDE SEQUENCE [LARGE SCALE GENOMIC DNA]</scope>
    <source>
        <strain evidence="6">JCM 12140</strain>
    </source>
</reference>
<feature type="active site" description="Proton acceptor" evidence="3">
    <location>
        <position position="85"/>
    </location>
</feature>
<organism evidence="5 6">
    <name type="scientific">Curtobacterium herbarum</name>
    <dbReference type="NCBI Taxonomy" id="150122"/>
    <lineage>
        <taxon>Bacteria</taxon>
        <taxon>Bacillati</taxon>
        <taxon>Actinomycetota</taxon>
        <taxon>Actinomycetes</taxon>
        <taxon>Micrococcales</taxon>
        <taxon>Microbacteriaceae</taxon>
        <taxon>Curtobacterium</taxon>
    </lineage>
</organism>
<comment type="catalytic activity">
    <reaction evidence="3">
        <text>a ribonucleoside 5'-triphosphate + H2O = a ribonucleoside 5'-phosphate + diphosphate + H(+)</text>
        <dbReference type="Rhea" id="RHEA:23996"/>
        <dbReference type="ChEBI" id="CHEBI:15377"/>
        <dbReference type="ChEBI" id="CHEBI:15378"/>
        <dbReference type="ChEBI" id="CHEBI:33019"/>
        <dbReference type="ChEBI" id="CHEBI:58043"/>
        <dbReference type="ChEBI" id="CHEBI:61557"/>
        <dbReference type="EC" id="3.6.1.9"/>
    </reaction>
</comment>
<comment type="cofactor">
    <cofactor evidence="1 3">
        <name>a divalent metal cation</name>
        <dbReference type="ChEBI" id="CHEBI:60240"/>
    </cofactor>
</comment>
<evidence type="ECO:0000313" key="6">
    <source>
        <dbReference type="Proteomes" id="UP001501742"/>
    </source>
</evidence>
<dbReference type="RefSeq" id="WP_204607471.1">
    <property type="nucleotide sequence ID" value="NZ_BAAAJX010000017.1"/>
</dbReference>
<proteinExistence type="inferred from homology"/>
<dbReference type="Pfam" id="PF02545">
    <property type="entry name" value="Maf"/>
    <property type="match status" value="2"/>
</dbReference>
<dbReference type="EMBL" id="BAAAJX010000017">
    <property type="protein sequence ID" value="GAA1494794.1"/>
    <property type="molecule type" value="Genomic_DNA"/>
</dbReference>
<evidence type="ECO:0000256" key="1">
    <source>
        <dbReference type="ARBA" id="ARBA00001968"/>
    </source>
</evidence>
<comment type="caution">
    <text evidence="3">Lacks conserved residue(s) required for the propagation of feature annotation.</text>
</comment>
<dbReference type="SUPFAM" id="SSF52972">
    <property type="entry name" value="ITPase-like"/>
    <property type="match status" value="2"/>
</dbReference>
<evidence type="ECO:0000256" key="2">
    <source>
        <dbReference type="ARBA" id="ARBA00022801"/>
    </source>
</evidence>
<name>A0ABP4K719_9MICO</name>
<dbReference type="PANTHER" id="PTHR43213:SF5">
    <property type="entry name" value="BIFUNCTIONAL DTTP_UTP PYROPHOSPHATASE_METHYLTRANSFERASE PROTEIN-RELATED"/>
    <property type="match status" value="1"/>
</dbReference>
<keyword evidence="2 3" id="KW-0378">Hydrolase</keyword>
<dbReference type="Proteomes" id="UP001501742">
    <property type="component" value="Unassembled WGS sequence"/>
</dbReference>
<protein>
    <recommendedName>
        <fullName evidence="3">Nucleoside triphosphate pyrophosphatase</fullName>
        <ecNumber evidence="3">3.6.1.9</ecNumber>
    </recommendedName>
    <alternativeName>
        <fullName evidence="3">Nucleotide pyrophosphatase</fullName>
        <shortName evidence="3">Nucleotide PPase</shortName>
    </alternativeName>
</protein>
<feature type="region of interest" description="Disordered" evidence="4">
    <location>
        <begin position="141"/>
        <end position="167"/>
    </location>
</feature>
<comment type="subcellular location">
    <subcellularLocation>
        <location evidence="3">Cytoplasm</location>
    </subcellularLocation>
</comment>
<comment type="function">
    <text evidence="3">Nucleoside triphosphate pyrophosphatase. May have a dual role in cell division arrest and in preventing the incorporation of modified nucleotides into cellular nucleic acids.</text>
</comment>
<evidence type="ECO:0000256" key="4">
    <source>
        <dbReference type="SAM" id="MobiDB-lite"/>
    </source>
</evidence>
<sequence>MRLYLASTSPARRALLAQSGIEPVLVAPGVDEDAAAAAERDRLGRELTGPELVSLLAVAKATAVADGLVERTDDAELDGIVLGGDSAFEVDGVLYGKPHDPELARQRWRQMLAAGGGTLWSGHCVVDRRVGAHSVAEATVPGPGGAVRAGDEPPVRPVGASSRPVGASSLGPVAPGGSALVVDGDRVVAVDSAVLTFADDMTPAEIDAYVATGEPLEVAGAFTIDGRAAAFITRIDGAPSAVVGLSLPVLRSMLLQGFGIAWHDLWAQESTPAL</sequence>
<comment type="similarity">
    <text evidence="3">Belongs to the Maf family.</text>
</comment>
<dbReference type="InterPro" id="IPR003697">
    <property type="entry name" value="Maf-like"/>
</dbReference>
<dbReference type="Gene3D" id="3.90.950.10">
    <property type="match status" value="1"/>
</dbReference>
<comment type="catalytic activity">
    <reaction evidence="3">
        <text>a 2'-deoxyribonucleoside 5'-triphosphate + H2O = a 2'-deoxyribonucleoside 5'-phosphate + diphosphate + H(+)</text>
        <dbReference type="Rhea" id="RHEA:44644"/>
        <dbReference type="ChEBI" id="CHEBI:15377"/>
        <dbReference type="ChEBI" id="CHEBI:15378"/>
        <dbReference type="ChEBI" id="CHEBI:33019"/>
        <dbReference type="ChEBI" id="CHEBI:61560"/>
        <dbReference type="ChEBI" id="CHEBI:65317"/>
        <dbReference type="EC" id="3.6.1.9"/>
    </reaction>
</comment>
<dbReference type="EC" id="3.6.1.9" evidence="3"/>
<dbReference type="HAMAP" id="MF_00528">
    <property type="entry name" value="Maf"/>
    <property type="match status" value="1"/>
</dbReference>
<accession>A0ABP4K719</accession>
<dbReference type="PANTHER" id="PTHR43213">
    <property type="entry name" value="BIFUNCTIONAL DTTP/UTP PYROPHOSPHATASE/METHYLTRANSFERASE PROTEIN-RELATED"/>
    <property type="match status" value="1"/>
</dbReference>
<comment type="caution">
    <text evidence="5">The sequence shown here is derived from an EMBL/GenBank/DDBJ whole genome shotgun (WGS) entry which is preliminary data.</text>
</comment>
<keyword evidence="3" id="KW-0546">Nucleotide metabolism</keyword>
<evidence type="ECO:0000313" key="5">
    <source>
        <dbReference type="EMBL" id="GAA1494794.1"/>
    </source>
</evidence>